<organism evidence="1 2">
    <name type="scientific">Batillaria attramentaria</name>
    <dbReference type="NCBI Taxonomy" id="370345"/>
    <lineage>
        <taxon>Eukaryota</taxon>
        <taxon>Metazoa</taxon>
        <taxon>Spiralia</taxon>
        <taxon>Lophotrochozoa</taxon>
        <taxon>Mollusca</taxon>
        <taxon>Gastropoda</taxon>
        <taxon>Caenogastropoda</taxon>
        <taxon>Sorbeoconcha</taxon>
        <taxon>Cerithioidea</taxon>
        <taxon>Batillariidae</taxon>
        <taxon>Batillaria</taxon>
    </lineage>
</organism>
<evidence type="ECO:0000313" key="2">
    <source>
        <dbReference type="Proteomes" id="UP001519460"/>
    </source>
</evidence>
<evidence type="ECO:0000313" key="1">
    <source>
        <dbReference type="EMBL" id="KAK7506238.1"/>
    </source>
</evidence>
<name>A0ABD0M4N4_9CAEN</name>
<comment type="caution">
    <text evidence="1">The sequence shown here is derived from an EMBL/GenBank/DDBJ whole genome shotgun (WGS) entry which is preliminary data.</text>
</comment>
<proteinExistence type="predicted"/>
<accession>A0ABD0M4N4</accession>
<dbReference type="EMBL" id="JACVVK020000007">
    <property type="protein sequence ID" value="KAK7506238.1"/>
    <property type="molecule type" value="Genomic_DNA"/>
</dbReference>
<dbReference type="InterPro" id="IPR011604">
    <property type="entry name" value="PDDEXK-like_dom_sf"/>
</dbReference>
<dbReference type="AlphaFoldDB" id="A0ABD0M4N4"/>
<sequence length="88" mass="9795">MLTTAHCLQHCDKIKDCANVTAEQASKLERKTRAEQSKCEEWFAAWTGRVTASQLHAVCHTAIESPSKTTVSRVCYPQKNCASTKPDQ</sequence>
<reference evidence="1 2" key="1">
    <citation type="journal article" date="2023" name="Sci. Data">
        <title>Genome assembly of the Korean intertidal mud-creeper Batillaria attramentaria.</title>
        <authorList>
            <person name="Patra A.K."/>
            <person name="Ho P.T."/>
            <person name="Jun S."/>
            <person name="Lee S.J."/>
            <person name="Kim Y."/>
            <person name="Won Y.J."/>
        </authorList>
    </citation>
    <scope>NUCLEOTIDE SEQUENCE [LARGE SCALE GENOMIC DNA]</scope>
    <source>
        <strain evidence="1">Wonlab-2016</strain>
    </source>
</reference>
<keyword evidence="2" id="KW-1185">Reference proteome</keyword>
<dbReference type="Gene3D" id="3.90.320.10">
    <property type="match status" value="1"/>
</dbReference>
<gene>
    <name evidence="1" type="ORF">BaRGS_00002350</name>
</gene>
<dbReference type="Proteomes" id="UP001519460">
    <property type="component" value="Unassembled WGS sequence"/>
</dbReference>
<protein>
    <submittedName>
        <fullName evidence="1">Uncharacterized protein</fullName>
    </submittedName>
</protein>